<comment type="caution">
    <text evidence="3">The sequence shown here is derived from an EMBL/GenBank/DDBJ whole genome shotgun (WGS) entry which is preliminary data.</text>
</comment>
<keyword evidence="2" id="KW-1133">Transmembrane helix</keyword>
<keyword evidence="2" id="KW-0812">Transmembrane</keyword>
<dbReference type="Proteomes" id="UP000321938">
    <property type="component" value="Unassembled WGS sequence"/>
</dbReference>
<organism evidence="3 4">
    <name type="scientific">Psychroserpens burtonensis</name>
    <dbReference type="NCBI Taxonomy" id="49278"/>
    <lineage>
        <taxon>Bacteria</taxon>
        <taxon>Pseudomonadati</taxon>
        <taxon>Bacteroidota</taxon>
        <taxon>Flavobacteriia</taxon>
        <taxon>Flavobacteriales</taxon>
        <taxon>Flavobacteriaceae</taxon>
        <taxon>Psychroserpens</taxon>
    </lineage>
</organism>
<dbReference type="Pfam" id="PF19578">
    <property type="entry name" value="DUF6090"/>
    <property type="match status" value="1"/>
</dbReference>
<reference evidence="3 4" key="1">
    <citation type="submission" date="2019-08" db="EMBL/GenBank/DDBJ databases">
        <title>Genome of Psychroserpens burtonensis ACAM 167.</title>
        <authorList>
            <person name="Bowman J.P."/>
        </authorList>
    </citation>
    <scope>NUCLEOTIDE SEQUENCE [LARGE SCALE GENOMIC DNA]</scope>
    <source>
        <strain evidence="3 4">ACAM 167</strain>
    </source>
</reference>
<dbReference type="EMBL" id="VOSB01000034">
    <property type="protein sequence ID" value="TXE15416.1"/>
    <property type="molecule type" value="Genomic_DNA"/>
</dbReference>
<evidence type="ECO:0000313" key="4">
    <source>
        <dbReference type="Proteomes" id="UP000321938"/>
    </source>
</evidence>
<feature type="transmembrane region" description="Helical" evidence="2">
    <location>
        <begin position="21"/>
        <end position="42"/>
    </location>
</feature>
<dbReference type="OrthoDB" id="822590at2"/>
<dbReference type="RefSeq" id="WP_147232098.1">
    <property type="nucleotide sequence ID" value="NZ_VOSB01000034.1"/>
</dbReference>
<proteinExistence type="predicted"/>
<keyword evidence="2" id="KW-0472">Membrane</keyword>
<keyword evidence="4" id="KW-1185">Reference proteome</keyword>
<feature type="coiled-coil region" evidence="1">
    <location>
        <begin position="42"/>
        <end position="69"/>
    </location>
</feature>
<dbReference type="InterPro" id="IPR045749">
    <property type="entry name" value="DUF6090"/>
</dbReference>
<keyword evidence="1" id="KW-0175">Coiled coil</keyword>
<name>A0A5C7BBZ3_9FLAO</name>
<evidence type="ECO:0000256" key="2">
    <source>
        <dbReference type="SAM" id="Phobius"/>
    </source>
</evidence>
<accession>A0A5C7BBZ3</accession>
<evidence type="ECO:0000313" key="3">
    <source>
        <dbReference type="EMBL" id="TXE15416.1"/>
    </source>
</evidence>
<gene>
    <name evidence="3" type="ORF">ES692_16745</name>
</gene>
<dbReference type="STRING" id="1123037.GCA_000425305_03547"/>
<protein>
    <submittedName>
        <fullName evidence="3">Uncharacterized protein</fullName>
    </submittedName>
</protein>
<dbReference type="AlphaFoldDB" id="A0A5C7BBZ3"/>
<evidence type="ECO:0000256" key="1">
    <source>
        <dbReference type="SAM" id="Coils"/>
    </source>
</evidence>
<sequence length="249" mass="28997">MIKFFRQTRYDLMNKNKTGKYLKYAIGETILVVVGILIALQINNWNENKKNRQQELIILENILQDLENDKIGLNKIIERRISKVASAEIMISYYEGVKIDKLSDYYSHWTNVLYWEAHYPRNIAFKELVNSGNVSIIKNADIRNTLLDITASYEELFAVREHMYDDYGIYLYSPYSEIIDYGDGIKVWSNPNIKIELSEKDIAVALKSKAIKNGFTLASFNNVGLQEQLIQILNNVDLTIVWIKKEIEQ</sequence>